<evidence type="ECO:0000256" key="1">
    <source>
        <dbReference type="ARBA" id="ARBA00004613"/>
    </source>
</evidence>
<dbReference type="Proteomes" id="UP000824219">
    <property type="component" value="Linkage Group LG08"/>
</dbReference>
<dbReference type="SMART" id="SM00284">
    <property type="entry name" value="OLF"/>
    <property type="match status" value="1"/>
</dbReference>
<organism evidence="6 7">
    <name type="scientific">Hemibagrus wyckioides</name>
    <dbReference type="NCBI Taxonomy" id="337641"/>
    <lineage>
        <taxon>Eukaryota</taxon>
        <taxon>Metazoa</taxon>
        <taxon>Chordata</taxon>
        <taxon>Craniata</taxon>
        <taxon>Vertebrata</taxon>
        <taxon>Euteleostomi</taxon>
        <taxon>Actinopterygii</taxon>
        <taxon>Neopterygii</taxon>
        <taxon>Teleostei</taxon>
        <taxon>Ostariophysi</taxon>
        <taxon>Siluriformes</taxon>
        <taxon>Bagridae</taxon>
        <taxon>Hemibagrus</taxon>
    </lineage>
</organism>
<reference evidence="6 7" key="1">
    <citation type="submission" date="2021-06" db="EMBL/GenBank/DDBJ databases">
        <title>Chromosome-level genome assembly of the red-tail catfish (Hemibagrus wyckioides).</title>
        <authorList>
            <person name="Shao F."/>
        </authorList>
    </citation>
    <scope>NUCLEOTIDE SEQUENCE [LARGE SCALE GENOMIC DNA]</scope>
    <source>
        <strain evidence="6">EC202008001</strain>
        <tissue evidence="6">Blood</tissue>
    </source>
</reference>
<evidence type="ECO:0000256" key="4">
    <source>
        <dbReference type="SAM" id="SignalP"/>
    </source>
</evidence>
<comment type="caution">
    <text evidence="6">The sequence shown here is derived from an EMBL/GenBank/DDBJ whole genome shotgun (WGS) entry which is preliminary data.</text>
</comment>
<keyword evidence="2" id="KW-0964">Secreted</keyword>
<keyword evidence="7" id="KW-1185">Reference proteome</keyword>
<evidence type="ECO:0000313" key="6">
    <source>
        <dbReference type="EMBL" id="KAG7329591.1"/>
    </source>
</evidence>
<dbReference type="Pfam" id="PF02191">
    <property type="entry name" value="OLF"/>
    <property type="match status" value="1"/>
</dbReference>
<evidence type="ECO:0000256" key="3">
    <source>
        <dbReference type="PROSITE-ProRule" id="PRU00446"/>
    </source>
</evidence>
<feature type="signal peptide" evidence="4">
    <location>
        <begin position="1"/>
        <end position="18"/>
    </location>
</feature>
<accession>A0A9D3NUF7</accession>
<feature type="domain" description="Olfactomedin-like" evidence="5">
    <location>
        <begin position="135"/>
        <end position="393"/>
    </location>
</feature>
<comment type="subcellular location">
    <subcellularLocation>
        <location evidence="1">Secreted</location>
    </subcellularLocation>
</comment>
<dbReference type="GO" id="GO:0007165">
    <property type="term" value="P:signal transduction"/>
    <property type="evidence" value="ECO:0007669"/>
    <property type="project" value="TreeGrafter"/>
</dbReference>
<evidence type="ECO:0000256" key="2">
    <source>
        <dbReference type="ARBA" id="ARBA00022525"/>
    </source>
</evidence>
<evidence type="ECO:0000259" key="5">
    <source>
        <dbReference type="PROSITE" id="PS51132"/>
    </source>
</evidence>
<sequence>MFLKLLAMLFLSLGAVRAQRSTQDIFMLEYFQRRILEMEERLIRCDQDIQKVNQRMHDMSAEMRGQVGAVNVIKSEIEDYMESLATRVDRVERDVEYLHNKLPDASSIEISDSLLDQQLKETQSKRKAVILQGKECSTRFIGIKSQKILKKAGNVVGSWLKDPTATSGSSKIYFFSGSRNNTLLQFGSLKSFTESNTTSKPKVIQLPRPWQGTGHAVYDGFVYYHNSDTRNEVLKVSLVNRTVADRMLVPTAGRIPTYGLSPHTFLDFAVDEIGLWVIHADPDIGGNLVLTKLDSRSLSVEHTWDTTCKSHNAEGAFVICGILYVVYNAHSGGRSTIQCLFDIHDTIWMEELPVMYFPKAYSSHSSMHYHPQDKQIYAWDDGYQTVYHLDLKKLLQVT</sequence>
<keyword evidence="4" id="KW-0732">Signal</keyword>
<dbReference type="PROSITE" id="PS51132">
    <property type="entry name" value="OLF"/>
    <property type="match status" value="1"/>
</dbReference>
<dbReference type="Gene3D" id="6.10.140.1350">
    <property type="match status" value="1"/>
</dbReference>
<evidence type="ECO:0000313" key="7">
    <source>
        <dbReference type="Proteomes" id="UP000824219"/>
    </source>
</evidence>
<name>A0A9D3NUF7_9TELE</name>
<dbReference type="InterPro" id="IPR003112">
    <property type="entry name" value="Olfac-like_dom"/>
</dbReference>
<dbReference type="GO" id="GO:0005615">
    <property type="term" value="C:extracellular space"/>
    <property type="evidence" value="ECO:0007669"/>
    <property type="project" value="TreeGrafter"/>
</dbReference>
<feature type="chain" id="PRO_5039160836" description="Olfactomedin-like domain-containing protein" evidence="4">
    <location>
        <begin position="19"/>
        <end position="398"/>
    </location>
</feature>
<dbReference type="PANTHER" id="PTHR23192:SF13">
    <property type="entry name" value="OLFACTOMEDIN-LIKE PROTEIN 1"/>
    <property type="match status" value="1"/>
</dbReference>
<dbReference type="OrthoDB" id="8626508at2759"/>
<dbReference type="PANTHER" id="PTHR23192">
    <property type="entry name" value="OLFACTOMEDIN-RELATED"/>
    <property type="match status" value="1"/>
</dbReference>
<dbReference type="AlphaFoldDB" id="A0A9D3NUF7"/>
<dbReference type="InterPro" id="IPR050605">
    <property type="entry name" value="Olfactomedin-like_domain"/>
</dbReference>
<comment type="caution">
    <text evidence="3">Lacks conserved residue(s) required for the propagation of feature annotation.</text>
</comment>
<protein>
    <recommendedName>
        <fullName evidence="5">Olfactomedin-like domain-containing protein</fullName>
    </recommendedName>
</protein>
<dbReference type="EMBL" id="JAHKSW010000008">
    <property type="protein sequence ID" value="KAG7329591.1"/>
    <property type="molecule type" value="Genomic_DNA"/>
</dbReference>
<proteinExistence type="predicted"/>
<gene>
    <name evidence="6" type="ORF">KOW79_007765</name>
</gene>